<feature type="region of interest" description="Disordered" evidence="1">
    <location>
        <begin position="802"/>
        <end position="839"/>
    </location>
</feature>
<evidence type="ECO:0000259" key="2">
    <source>
        <dbReference type="Pfam" id="PF12552"/>
    </source>
</evidence>
<feature type="domain" description="DUF4378" evidence="3">
    <location>
        <begin position="906"/>
        <end position="1049"/>
    </location>
</feature>
<dbReference type="ExpressionAtlas" id="A0A1D6PM19">
    <property type="expression patterns" value="baseline and differential"/>
</dbReference>
<gene>
    <name evidence="4" type="ORF">ZEAMMB73_Zm00001d048540</name>
</gene>
<sequence>MSQHSFSQGVVGSGGASSLLHSQSQLSQASLDENLLTLHLASPARDQVWVLLRMLSANFSIWQVQCISWKHTAKDCSPRRFAAEKCLPTDDRRHPVPLVCPAAGPRPKVEEGKLRAVPQKLTGCRSRVTPKQEEAATNTKVVVGRAAATEKVVIFIDDDSDDGGSEALASCVILRPAPLGSGAGECDLVKVGAEESQEILRRARKRRRREMQAIVACMPPELGMVAGRRGHSRKNSKDLDEIDEYGDYNMEEPSSSKPTVKRLMEDELRKLKQLKLPNDEVERILADLGHGACLDKSSAQNSKAKKGDQNHIRGITTTAAPSGSLDPTASNCIKEAEENELEFALADFLGRIHRNCNNNGELCTEMKALIQTKIAELDNPPCTFAYEQQTSRGDEYDTAGGKHRCSSSKTQPKKFRDALEMLSSDTELFFQKSNSRILESAQRNQNRLIGNNLEPTKIADNTDSNKDPKSLNQHELATRRYGKESRNIFFWKKERSSPRQTAQGTSSSQPVNKIVILKPNPRREIGHAVAVSSTQAPKLGATESSKFSIKEVRRRFRIVTSEATKGIPSVSEDNLQKGQHWLNSSAFTIIKDTRQLAEQTSEGKFSSSVMKDFRSSNSGRQKKRKNDGPTEKNSSIITSSKDESVFYDEARKHLTEILKDKRQTTKQHPTLEISRSLVRMLSFPQSSTSSPRSSPRAKDCIYLSPEEASIRAIYKSNKDLLEEESQSGEFPENVVCDPSEALHEQAVQERWCVKEESQETTQEGAELDTLRTKEIDKLDCMGKNSNAWGTPAKQCTYKPSQDMVGEAEPGQRHVRTFPSSPENDFEKLECQEPTTPRPSAQIEQISQFSPDGNHEKQEQPSPQSVLDVFFLDGELHKDILRTRYNTTGDGSDQGIFWEDKHPRLCYIKELLELSELCANQNLEVWYLEDELISPCLFEEVHGGNQIDGTKLLFDCICEAVTEIQDIYFRNPPCLSSLTHSIRAPPPAGQNLISEINKRVERHLHYRFPSTLDQLVNMDLEGGSWMDLGSESGEVAVVIWDCTLDELLEELVYDLWISGFNLAAGNHL</sequence>
<dbReference type="PANTHER" id="PTHR47857">
    <property type="entry name" value="EXPRESSED PROTEIN-RELATED"/>
    <property type="match status" value="1"/>
</dbReference>
<dbReference type="EMBL" id="CM000785">
    <property type="protein sequence ID" value="AQL10205.1"/>
    <property type="molecule type" value="Genomic_DNA"/>
</dbReference>
<reference evidence="4" key="1">
    <citation type="submission" date="2015-12" db="EMBL/GenBank/DDBJ databases">
        <title>Update maize B73 reference genome by single molecule sequencing technologies.</title>
        <authorList>
            <consortium name="Maize Genome Sequencing Project"/>
            <person name="Ware D."/>
        </authorList>
    </citation>
    <scope>NUCLEOTIDE SEQUENCE</scope>
    <source>
        <tissue evidence="4">Seedling</tissue>
    </source>
</reference>
<dbReference type="Pfam" id="PF12552">
    <property type="entry name" value="DUF3741"/>
    <property type="match status" value="1"/>
</dbReference>
<dbReference type="Pfam" id="PF14309">
    <property type="entry name" value="DUF4378"/>
    <property type="match status" value="1"/>
</dbReference>
<feature type="compositionally biased region" description="Polar residues" evidence="1">
    <location>
        <begin position="599"/>
        <end position="619"/>
    </location>
</feature>
<feature type="region of interest" description="Disordered" evidence="1">
    <location>
        <begin position="448"/>
        <end position="476"/>
    </location>
</feature>
<dbReference type="AlphaFoldDB" id="A0A1D6PM19"/>
<organism evidence="4">
    <name type="scientific">Zea mays</name>
    <name type="common">Maize</name>
    <dbReference type="NCBI Taxonomy" id="4577"/>
    <lineage>
        <taxon>Eukaryota</taxon>
        <taxon>Viridiplantae</taxon>
        <taxon>Streptophyta</taxon>
        <taxon>Embryophyta</taxon>
        <taxon>Tracheophyta</taxon>
        <taxon>Spermatophyta</taxon>
        <taxon>Magnoliopsida</taxon>
        <taxon>Liliopsida</taxon>
        <taxon>Poales</taxon>
        <taxon>Poaceae</taxon>
        <taxon>PACMAD clade</taxon>
        <taxon>Panicoideae</taxon>
        <taxon>Andropogonodae</taxon>
        <taxon>Andropogoneae</taxon>
        <taxon>Tripsacinae</taxon>
        <taxon>Zea</taxon>
    </lineage>
</organism>
<proteinExistence type="predicted"/>
<dbReference type="PANTHER" id="PTHR47857:SF2">
    <property type="entry name" value="EXPRESSED PROTEIN"/>
    <property type="match status" value="1"/>
</dbReference>
<feature type="region of interest" description="Disordered" evidence="1">
    <location>
        <begin position="599"/>
        <end position="638"/>
    </location>
</feature>
<name>A0A1D6PM19_MAIZE</name>
<feature type="domain" description="DUF3741" evidence="2">
    <location>
        <begin position="401"/>
        <end position="429"/>
    </location>
</feature>
<evidence type="ECO:0000256" key="1">
    <source>
        <dbReference type="SAM" id="MobiDB-lite"/>
    </source>
</evidence>
<evidence type="ECO:0000313" key="4">
    <source>
        <dbReference type="EMBL" id="AQL10205.1"/>
    </source>
</evidence>
<dbReference type="InterPro" id="IPR025486">
    <property type="entry name" value="DUF4378"/>
</dbReference>
<keyword evidence="4" id="KW-0808">Transferase</keyword>
<protein>
    <submittedName>
        <fullName evidence="4">Phosphatidylinositol N-acetyglucosaminlytransferase subunit P-related</fullName>
    </submittedName>
</protein>
<dbReference type="FunCoup" id="A0A1D6PM19">
    <property type="interactions" value="10"/>
</dbReference>
<accession>A0A1D6PM19</accession>
<dbReference type="GO" id="GO:0016740">
    <property type="term" value="F:transferase activity"/>
    <property type="evidence" value="ECO:0007669"/>
    <property type="project" value="UniProtKB-KW"/>
</dbReference>
<dbReference type="InterPro" id="IPR022212">
    <property type="entry name" value="DUF3741"/>
</dbReference>
<dbReference type="InParanoid" id="A0A1D6PM19"/>
<evidence type="ECO:0000259" key="3">
    <source>
        <dbReference type="Pfam" id="PF14309"/>
    </source>
</evidence>
<dbReference type="IntAct" id="A0A1D6PM19">
    <property type="interactions" value="70"/>
</dbReference>